<evidence type="ECO:0008006" key="3">
    <source>
        <dbReference type="Google" id="ProtNLM"/>
    </source>
</evidence>
<accession>A0A4Q9LYM2</accession>
<comment type="caution">
    <text evidence="1">The sequence shown here is derived from an EMBL/GenBank/DDBJ whole genome shotgun (WGS) entry which is preliminary data.</text>
</comment>
<dbReference type="EMBL" id="PITK01000293">
    <property type="protein sequence ID" value="TBU16709.1"/>
    <property type="molecule type" value="Genomic_DNA"/>
</dbReference>
<sequence>MYVYFIRSFLVLESLILKSKVLSKIRYDFSEFVSDDLKYMEIHNLTFNEKDRFIFTRFVKMWYLKISNCSFKGINFNEMFSPYKEYKFTCIALTGIDILIEDVIFLKNLSHLTELNFNNCHFIERSYLSLTKKNFSGLKLLVCNIFFEDSRAFVDYSKDLTMFLSTEFSGDVLHVQNVFNHFS</sequence>
<reference evidence="1 2" key="1">
    <citation type="submission" date="2017-12" db="EMBL/GenBank/DDBJ databases">
        <authorList>
            <person name="Pombert J.-F."/>
            <person name="Haag K.L."/>
            <person name="Ebert D."/>
        </authorList>
    </citation>
    <scope>NUCLEOTIDE SEQUENCE [LARGE SCALE GENOMIC DNA]</scope>
    <source>
        <strain evidence="1">IL-G-3</strain>
    </source>
</reference>
<dbReference type="SUPFAM" id="SSF52047">
    <property type="entry name" value="RNI-like"/>
    <property type="match status" value="1"/>
</dbReference>
<protein>
    <recommendedName>
        <fullName evidence="3">Leucine-rich repeat-containing protein</fullName>
    </recommendedName>
</protein>
<dbReference type="Gene3D" id="3.80.10.10">
    <property type="entry name" value="Ribonuclease Inhibitor"/>
    <property type="match status" value="1"/>
</dbReference>
<proteinExistence type="predicted"/>
<dbReference type="VEuPathDB" id="MicrosporidiaDB:CWI38_0293p0060"/>
<dbReference type="InterPro" id="IPR032675">
    <property type="entry name" value="LRR_dom_sf"/>
</dbReference>
<dbReference type="Proteomes" id="UP000292282">
    <property type="component" value="Unassembled WGS sequence"/>
</dbReference>
<organism evidence="1 2">
    <name type="scientific">Hamiltosporidium tvaerminnensis</name>
    <dbReference type="NCBI Taxonomy" id="1176355"/>
    <lineage>
        <taxon>Eukaryota</taxon>
        <taxon>Fungi</taxon>
        <taxon>Fungi incertae sedis</taxon>
        <taxon>Microsporidia</taxon>
        <taxon>Dubosqiidae</taxon>
        <taxon>Hamiltosporidium</taxon>
    </lineage>
</organism>
<evidence type="ECO:0000313" key="1">
    <source>
        <dbReference type="EMBL" id="TBU16709.1"/>
    </source>
</evidence>
<evidence type="ECO:0000313" key="2">
    <source>
        <dbReference type="Proteomes" id="UP000292282"/>
    </source>
</evidence>
<dbReference type="AlphaFoldDB" id="A0A4Q9LYM2"/>
<keyword evidence="2" id="KW-1185">Reference proteome</keyword>
<name>A0A4Q9LYM2_9MICR</name>
<gene>
    <name evidence="1" type="ORF">CWI38_0293p0060</name>
</gene>